<proteinExistence type="predicted"/>
<reference evidence="2" key="1">
    <citation type="submission" date="2020-05" db="EMBL/GenBank/DDBJ databases">
        <title>Complete genome sequence of Bradyrhizobium diazoefficiens XF3 isolated from soybean nodule.</title>
        <authorList>
            <person name="Noda R."/>
            <person name="Kakizaki K."/>
            <person name="Minamisawa K."/>
        </authorList>
    </citation>
    <scope>NUCLEOTIDE SEQUENCE</scope>
    <source>
        <strain evidence="2">XF3</strain>
    </source>
</reference>
<dbReference type="EMBL" id="AP023093">
    <property type="protein sequence ID" value="BCE36321.1"/>
    <property type="molecule type" value="Genomic_DNA"/>
</dbReference>
<feature type="compositionally biased region" description="Polar residues" evidence="1">
    <location>
        <begin position="11"/>
        <end position="22"/>
    </location>
</feature>
<feature type="compositionally biased region" description="Low complexity" evidence="1">
    <location>
        <begin position="138"/>
        <end position="154"/>
    </location>
</feature>
<gene>
    <name evidence="2" type="ORF">XF3B_13520</name>
</gene>
<evidence type="ECO:0000256" key="1">
    <source>
        <dbReference type="SAM" id="MobiDB-lite"/>
    </source>
</evidence>
<protein>
    <submittedName>
        <fullName evidence="2">Uncharacterized protein</fullName>
    </submittedName>
</protein>
<sequence length="329" mass="34308">MSISSDRDDLQQASVYTNNNDLPGTPASRERATLDALAAHQQSLKDLAAAQLASEQAARASSPSLVRTNTATNASITMSQGKASIVSGSAHRATAVSSPRPGMVTVGGITTTVEAAKAGGLIPQDYQPGFNAGVAAAPQSNQQQPQFQQQPQSNDDNTIKATAEQAKAINASTAAIEQANEAIGNFAVSSLLEDAVVSGDIPSTPPRGVSAEQVSAVVAGFEAQANAVLSETGASVSLLNDLLNESELRAARLATYRGNDRELRDLGNKAMDRLTKLPNDPALFKAMTADWHDIQITRGKDGDTLVRAPGWPKAISWSAAVKQRLITPG</sequence>
<dbReference type="AlphaFoldDB" id="A0A809YF50"/>
<organism evidence="2">
    <name type="scientific">Bradyrhizobium diazoefficiens</name>
    <dbReference type="NCBI Taxonomy" id="1355477"/>
    <lineage>
        <taxon>Bacteria</taxon>
        <taxon>Pseudomonadati</taxon>
        <taxon>Pseudomonadota</taxon>
        <taxon>Alphaproteobacteria</taxon>
        <taxon>Hyphomicrobiales</taxon>
        <taxon>Nitrobacteraceae</taxon>
        <taxon>Bradyrhizobium</taxon>
    </lineage>
</organism>
<feature type="region of interest" description="Disordered" evidence="1">
    <location>
        <begin position="129"/>
        <end position="156"/>
    </location>
</feature>
<name>A0A809YF50_9BRAD</name>
<feature type="region of interest" description="Disordered" evidence="1">
    <location>
        <begin position="1"/>
        <end position="30"/>
    </location>
</feature>
<dbReference type="RefSeq" id="WP_182872500.1">
    <property type="nucleotide sequence ID" value="NZ_AP022639.1"/>
</dbReference>
<accession>A0A809YF50</accession>
<evidence type="ECO:0000313" key="2">
    <source>
        <dbReference type="EMBL" id="BCE36321.1"/>
    </source>
</evidence>
<feature type="compositionally biased region" description="Basic and acidic residues" evidence="1">
    <location>
        <begin position="1"/>
        <end position="10"/>
    </location>
</feature>